<evidence type="ECO:0000259" key="1">
    <source>
        <dbReference type="PROSITE" id="PS51725"/>
    </source>
</evidence>
<dbReference type="PROSITE" id="PS51725">
    <property type="entry name" value="ABM"/>
    <property type="match status" value="1"/>
</dbReference>
<comment type="caution">
    <text evidence="2">The sequence shown here is derived from an EMBL/GenBank/DDBJ whole genome shotgun (WGS) entry which is preliminary data.</text>
</comment>
<dbReference type="Pfam" id="PF03992">
    <property type="entry name" value="ABM"/>
    <property type="match status" value="1"/>
</dbReference>
<dbReference type="InterPro" id="IPR011008">
    <property type="entry name" value="Dimeric_a/b-barrel"/>
</dbReference>
<reference evidence="2 3" key="1">
    <citation type="submission" date="2014-10" db="EMBL/GenBank/DDBJ databases">
        <title>Genome sequence of Micropolyspora internatus JCM3315.</title>
        <authorList>
            <person name="Shin S.-K."/>
            <person name="Yi H."/>
        </authorList>
    </citation>
    <scope>NUCLEOTIDE SEQUENCE [LARGE SCALE GENOMIC DNA]</scope>
    <source>
        <strain evidence="2 3">JCM 3315</strain>
    </source>
</reference>
<dbReference type="Gene3D" id="3.30.70.100">
    <property type="match status" value="1"/>
</dbReference>
<evidence type="ECO:0000313" key="3">
    <source>
        <dbReference type="Proteomes" id="UP000030848"/>
    </source>
</evidence>
<dbReference type="SUPFAM" id="SSF54909">
    <property type="entry name" value="Dimeric alpha+beta barrel"/>
    <property type="match status" value="1"/>
</dbReference>
<gene>
    <name evidence="2" type="ORF">MINT15_10140</name>
</gene>
<dbReference type="AlphaFoldDB" id="A0A837D9P3"/>
<sequence>MAERIRVLVYYRCDDEAKIRDAYHVVSPRLSQVPGLLNNELLASTHDPNSYIVLSEWTDRETHRRWEQSQEHLEQTAPLQPYLDNQLPMSFGIYEVKASY</sequence>
<protein>
    <submittedName>
        <fullName evidence="2">Extracellular polysaccharide biosynthesis protein</fullName>
    </submittedName>
</protein>
<organism evidence="2 3">
    <name type="scientific">Saccharomonospora viridis</name>
    <dbReference type="NCBI Taxonomy" id="1852"/>
    <lineage>
        <taxon>Bacteria</taxon>
        <taxon>Bacillati</taxon>
        <taxon>Actinomycetota</taxon>
        <taxon>Actinomycetes</taxon>
        <taxon>Pseudonocardiales</taxon>
        <taxon>Pseudonocardiaceae</taxon>
        <taxon>Saccharomonospora</taxon>
    </lineage>
</organism>
<accession>A0A837D9P3</accession>
<name>A0A837D9P3_9PSEU</name>
<dbReference type="EMBL" id="JRZE01000003">
    <property type="protein sequence ID" value="KHF44132.1"/>
    <property type="molecule type" value="Genomic_DNA"/>
</dbReference>
<dbReference type="InterPro" id="IPR007138">
    <property type="entry name" value="ABM_dom"/>
</dbReference>
<dbReference type="OrthoDB" id="4304335at2"/>
<dbReference type="OMA" id="ETHRRWE"/>
<feature type="domain" description="ABM" evidence="1">
    <location>
        <begin position="5"/>
        <end position="94"/>
    </location>
</feature>
<evidence type="ECO:0000313" key="2">
    <source>
        <dbReference type="EMBL" id="KHF44132.1"/>
    </source>
</evidence>
<dbReference type="Proteomes" id="UP000030848">
    <property type="component" value="Unassembled WGS sequence"/>
</dbReference>
<proteinExistence type="predicted"/>
<dbReference type="RefSeq" id="WP_015787648.1">
    <property type="nucleotide sequence ID" value="NZ_FOWS01000004.1"/>
</dbReference>